<dbReference type="GO" id="GO:0051301">
    <property type="term" value="P:cell division"/>
    <property type="evidence" value="ECO:0007669"/>
    <property type="project" value="UniProtKB-KW"/>
</dbReference>
<keyword evidence="18" id="KW-1185">Reference proteome</keyword>
<keyword evidence="17" id="KW-0132">Cell division</keyword>
<dbReference type="CDD" id="cd00167">
    <property type="entry name" value="SANT"/>
    <property type="match status" value="1"/>
</dbReference>
<sequence>MPRILIKGGIWRNTEDEILKAAVMKYGKNQWSRIASLLHRKTSKQCKCRWYEWLDPSIKKTEWSREEEEKLLHLAKLMPTQWRTIAPIVGRTAAQCLEHYEYLLDQAQKKSEGGDDEVMDPRKLRPGEIDPNPETKPARPDPKDMDEDELEMLSEARARLANTQGKKAKRKAREKQLDEARRLASLQKRREMRAAGIRVRLIKKSKRMTVDYQEEIPFEKPAAIGFYDTREENELTKTRDFKKLNPRDLQPEPKASIEQKERKKDAEKMRKRKENEVPDAFNNEPVVKRGRLVLPEPQITDKELEEVVKIGRATEAFRDASKDGSIASQSLLSDYSATPSLSNLRTPRTGQQRDLVLQEAQNILALSNVETPLKGGENIPLAESDFTGVTPRKSVVQTPNVLLAALKTPGRQGTAGATPARSILGAGESVAGSVRESVRDSLGINMEDEIDESLDQDAVRRKLREGLSRLPVPKNDFEIVVPEDDRSDAVTEMTDDVDMTPDADDVEAERVAEQRARDEYERKLRSQAVQRGLPRPNTISSKHDLTGLSEDRYAAETLIQDEMAVMIHYDALKSPTGQPGALKERDLKSYLAEHPYDSVHLNELIAARSLIDAETVLVQQERGVVDDAALEQTCDLADKRLVFLVSEGRFGSLNDASKRDICDYVEKEIDGYDQANKRLNDRLVKMDTKLDIVTAGYRKRLQVSTKQLEDAEAQLEQVVLDVTSFEHLKRQEDVAIVRRMTMIEEDVARQTDRESQLQQRFQDLRRRLQVLQTTDVEDDA</sequence>
<evidence type="ECO:0000259" key="16">
    <source>
        <dbReference type="PROSITE" id="PS51294"/>
    </source>
</evidence>
<dbReference type="PROSITE" id="PS51294">
    <property type="entry name" value="HTH_MYB"/>
    <property type="match status" value="2"/>
</dbReference>
<dbReference type="GO" id="GO:0000977">
    <property type="term" value="F:RNA polymerase II transcription regulatory region sequence-specific DNA binding"/>
    <property type="evidence" value="ECO:0007669"/>
    <property type="project" value="TreeGrafter"/>
</dbReference>
<name>A0A1W0WHG1_HYPEX</name>
<reference evidence="18" key="1">
    <citation type="submission" date="2017-01" db="EMBL/GenBank/DDBJ databases">
        <title>Comparative genomics of anhydrobiosis in the tardigrade Hypsibius dujardini.</title>
        <authorList>
            <person name="Yoshida Y."/>
            <person name="Koutsovoulos G."/>
            <person name="Laetsch D."/>
            <person name="Stevens L."/>
            <person name="Kumar S."/>
            <person name="Horikawa D."/>
            <person name="Ishino K."/>
            <person name="Komine S."/>
            <person name="Tomita M."/>
            <person name="Blaxter M."/>
            <person name="Arakawa K."/>
        </authorList>
    </citation>
    <scope>NUCLEOTIDE SEQUENCE [LARGE SCALE GENOMIC DNA]</scope>
    <source>
        <strain evidence="18">Z151</strain>
    </source>
</reference>
<comment type="caution">
    <text evidence="17">The sequence shown here is derived from an EMBL/GenBank/DDBJ whole genome shotgun (WGS) entry which is preliminary data.</text>
</comment>
<dbReference type="Proteomes" id="UP000192578">
    <property type="component" value="Unassembled WGS sequence"/>
</dbReference>
<evidence type="ECO:0000259" key="15">
    <source>
        <dbReference type="PROSITE" id="PS50090"/>
    </source>
</evidence>
<keyword evidence="12" id="KW-0131">Cell cycle</keyword>
<evidence type="ECO:0000256" key="7">
    <source>
        <dbReference type="ARBA" id="ARBA00023054"/>
    </source>
</evidence>
<evidence type="ECO:0000256" key="12">
    <source>
        <dbReference type="ARBA" id="ARBA00023306"/>
    </source>
</evidence>
<dbReference type="FunFam" id="1.10.10.60:FF:000021">
    <property type="entry name" value="CDC5 cell division cycle 5-like"/>
    <property type="match status" value="1"/>
</dbReference>
<organism evidence="17 18">
    <name type="scientific">Hypsibius exemplaris</name>
    <name type="common">Freshwater tardigrade</name>
    <dbReference type="NCBI Taxonomy" id="2072580"/>
    <lineage>
        <taxon>Eukaryota</taxon>
        <taxon>Metazoa</taxon>
        <taxon>Ecdysozoa</taxon>
        <taxon>Tardigrada</taxon>
        <taxon>Eutardigrada</taxon>
        <taxon>Parachela</taxon>
        <taxon>Hypsibioidea</taxon>
        <taxon>Hypsibiidae</taxon>
        <taxon>Hypsibius</taxon>
    </lineage>
</organism>
<dbReference type="InterPro" id="IPR009057">
    <property type="entry name" value="Homeodomain-like_sf"/>
</dbReference>
<feature type="region of interest" description="Disordered" evidence="14">
    <location>
        <begin position="512"/>
        <end position="545"/>
    </location>
</feature>
<dbReference type="GO" id="GO:0000398">
    <property type="term" value="P:mRNA splicing, via spliceosome"/>
    <property type="evidence" value="ECO:0007669"/>
    <property type="project" value="InterPro"/>
</dbReference>
<keyword evidence="4" id="KW-0747">Spliceosome</keyword>
<dbReference type="InterPro" id="IPR047240">
    <property type="entry name" value="SANT_CDC5L_II"/>
</dbReference>
<dbReference type="InterPro" id="IPR047242">
    <property type="entry name" value="CDC5L/Cef1"/>
</dbReference>
<protein>
    <submittedName>
        <fullName evidence="17">Cell division cycle 5-like protein</fullName>
    </submittedName>
</protein>
<dbReference type="AlphaFoldDB" id="A0A1W0WHG1"/>
<evidence type="ECO:0000256" key="11">
    <source>
        <dbReference type="ARBA" id="ARBA00023242"/>
    </source>
</evidence>
<feature type="domain" description="HTH myb-type" evidence="16">
    <location>
        <begin position="59"/>
        <end position="108"/>
    </location>
</feature>
<dbReference type="GO" id="GO:0000974">
    <property type="term" value="C:Prp19 complex"/>
    <property type="evidence" value="ECO:0007669"/>
    <property type="project" value="InterPro"/>
</dbReference>
<proteinExistence type="inferred from homology"/>
<dbReference type="CDD" id="cd11659">
    <property type="entry name" value="SANT_CDC5_II"/>
    <property type="match status" value="1"/>
</dbReference>
<comment type="similarity">
    <text evidence="2">Belongs to the CEF1 family.</text>
</comment>
<gene>
    <name evidence="17" type="ORF">BV898_11127</name>
</gene>
<feature type="domain" description="Myb-like" evidence="15">
    <location>
        <begin position="55"/>
        <end position="104"/>
    </location>
</feature>
<evidence type="ECO:0000256" key="10">
    <source>
        <dbReference type="ARBA" id="ARBA00023204"/>
    </source>
</evidence>
<keyword evidence="9" id="KW-0508">mRNA splicing</keyword>
<keyword evidence="3" id="KW-0507">mRNA processing</keyword>
<keyword evidence="11" id="KW-0539">Nucleus</keyword>
<feature type="region of interest" description="Disordered" evidence="14">
    <location>
        <begin position="236"/>
        <end position="278"/>
    </location>
</feature>
<dbReference type="InterPro" id="IPR001005">
    <property type="entry name" value="SANT/Myb"/>
</dbReference>
<dbReference type="GO" id="GO:0006281">
    <property type="term" value="P:DNA repair"/>
    <property type="evidence" value="ECO:0007669"/>
    <property type="project" value="UniProtKB-KW"/>
</dbReference>
<feature type="compositionally biased region" description="Basic and acidic residues" evidence="14">
    <location>
        <begin position="110"/>
        <end position="128"/>
    </location>
</feature>
<feature type="region of interest" description="Disordered" evidence="14">
    <location>
        <begin position="110"/>
        <end position="146"/>
    </location>
</feature>
<evidence type="ECO:0000256" key="8">
    <source>
        <dbReference type="ARBA" id="ARBA00023125"/>
    </source>
</evidence>
<evidence type="ECO:0000256" key="13">
    <source>
        <dbReference type="SAM" id="Coils"/>
    </source>
</evidence>
<dbReference type="OrthoDB" id="1410009at2759"/>
<dbReference type="PANTHER" id="PTHR45885">
    <property type="entry name" value="CELL DIVISION CYCLE 5-LIKE PROTEIN"/>
    <property type="match status" value="1"/>
</dbReference>
<feature type="coiled-coil region" evidence="13">
    <location>
        <begin position="747"/>
        <end position="774"/>
    </location>
</feature>
<evidence type="ECO:0000256" key="1">
    <source>
        <dbReference type="ARBA" id="ARBA00004123"/>
    </source>
</evidence>
<evidence type="ECO:0000256" key="3">
    <source>
        <dbReference type="ARBA" id="ARBA00022664"/>
    </source>
</evidence>
<dbReference type="SUPFAM" id="SSF46689">
    <property type="entry name" value="Homeodomain-like"/>
    <property type="match status" value="2"/>
</dbReference>
<keyword evidence="6" id="KW-0227">DNA damage</keyword>
<evidence type="ECO:0000313" key="18">
    <source>
        <dbReference type="Proteomes" id="UP000192578"/>
    </source>
</evidence>
<evidence type="ECO:0000256" key="9">
    <source>
        <dbReference type="ARBA" id="ARBA00023187"/>
    </source>
</evidence>
<feature type="compositionally biased region" description="Basic and acidic residues" evidence="14">
    <location>
        <begin position="512"/>
        <end position="524"/>
    </location>
</feature>
<evidence type="ECO:0000256" key="2">
    <source>
        <dbReference type="ARBA" id="ARBA00010506"/>
    </source>
</evidence>
<evidence type="ECO:0000256" key="6">
    <source>
        <dbReference type="ARBA" id="ARBA00022763"/>
    </source>
</evidence>
<dbReference type="FunFam" id="1.10.10.60:FF:000091">
    <property type="entry name" value="CDC5 cell division cycle 5-like"/>
    <property type="match status" value="1"/>
</dbReference>
<evidence type="ECO:0000256" key="4">
    <source>
        <dbReference type="ARBA" id="ARBA00022728"/>
    </source>
</evidence>
<feature type="domain" description="Myb-like" evidence="15">
    <location>
        <begin position="3"/>
        <end position="54"/>
    </location>
</feature>
<dbReference type="InterPro" id="IPR021786">
    <property type="entry name" value="Cdc5p/Cef1_C"/>
</dbReference>
<keyword evidence="7 13" id="KW-0175">Coiled coil</keyword>
<keyword evidence="8" id="KW-0238">DNA-binding</keyword>
<dbReference type="PROSITE" id="PS50090">
    <property type="entry name" value="MYB_LIKE"/>
    <property type="match status" value="2"/>
</dbReference>
<dbReference type="Pfam" id="PF13921">
    <property type="entry name" value="Myb_DNA-bind_6"/>
    <property type="match status" value="1"/>
</dbReference>
<feature type="compositionally biased region" description="Basic and acidic residues" evidence="14">
    <location>
        <begin position="236"/>
        <end position="276"/>
    </location>
</feature>
<dbReference type="PANTHER" id="PTHR45885:SF1">
    <property type="entry name" value="CELL DIVISION CYCLE 5-LIKE PROTEIN"/>
    <property type="match status" value="1"/>
</dbReference>
<dbReference type="GO" id="GO:0005681">
    <property type="term" value="C:spliceosomal complex"/>
    <property type="evidence" value="ECO:0007669"/>
    <property type="project" value="UniProtKB-KW"/>
</dbReference>
<evidence type="ECO:0000313" key="17">
    <source>
        <dbReference type="EMBL" id="OQV14622.1"/>
    </source>
</evidence>
<dbReference type="SMART" id="SM00717">
    <property type="entry name" value="SANT"/>
    <property type="match status" value="2"/>
</dbReference>
<keyword evidence="5" id="KW-0677">Repeat</keyword>
<feature type="domain" description="HTH myb-type" evidence="16">
    <location>
        <begin position="1"/>
        <end position="58"/>
    </location>
</feature>
<dbReference type="InterPro" id="IPR017930">
    <property type="entry name" value="Myb_dom"/>
</dbReference>
<evidence type="ECO:0000256" key="5">
    <source>
        <dbReference type="ARBA" id="ARBA00022737"/>
    </source>
</evidence>
<evidence type="ECO:0000256" key="14">
    <source>
        <dbReference type="SAM" id="MobiDB-lite"/>
    </source>
</evidence>
<comment type="subcellular location">
    <subcellularLocation>
        <location evidence="1">Nucleus</location>
    </subcellularLocation>
</comment>
<dbReference type="Pfam" id="PF11831">
    <property type="entry name" value="Myb_Cef"/>
    <property type="match status" value="1"/>
</dbReference>
<dbReference type="Gene3D" id="1.10.10.60">
    <property type="entry name" value="Homeodomain-like"/>
    <property type="match status" value="2"/>
</dbReference>
<keyword evidence="10" id="KW-0234">DNA repair</keyword>
<dbReference type="EMBL" id="MTYJ01000101">
    <property type="protein sequence ID" value="OQV14622.1"/>
    <property type="molecule type" value="Genomic_DNA"/>
</dbReference>
<dbReference type="GO" id="GO:0000981">
    <property type="term" value="F:DNA-binding transcription factor activity, RNA polymerase II-specific"/>
    <property type="evidence" value="ECO:0007669"/>
    <property type="project" value="TreeGrafter"/>
</dbReference>
<accession>A0A1W0WHG1</accession>